<dbReference type="Pfam" id="PF04851">
    <property type="entry name" value="ResIII"/>
    <property type="match status" value="1"/>
</dbReference>
<dbReference type="InterPro" id="IPR027417">
    <property type="entry name" value="P-loop_NTPase"/>
</dbReference>
<dbReference type="AlphaFoldDB" id="A0AAE6M970"/>
<dbReference type="Proteomes" id="UP000323594">
    <property type="component" value="Chromosome"/>
</dbReference>
<evidence type="ECO:0000259" key="1">
    <source>
        <dbReference type="SMART" id="SM00487"/>
    </source>
</evidence>
<accession>A0AAE6M970</accession>
<dbReference type="EMBL" id="CP042817">
    <property type="protein sequence ID" value="QEJ98732.1"/>
    <property type="molecule type" value="Genomic_DNA"/>
</dbReference>
<dbReference type="SUPFAM" id="SSF52540">
    <property type="entry name" value="P-loop containing nucleoside triphosphate hydrolases"/>
    <property type="match status" value="1"/>
</dbReference>
<keyword evidence="2" id="KW-0347">Helicase</keyword>
<keyword evidence="2" id="KW-0378">Hydrolase</keyword>
<dbReference type="Gene3D" id="3.40.50.300">
    <property type="entry name" value="P-loop containing nucleotide triphosphate hydrolases"/>
    <property type="match status" value="1"/>
</dbReference>
<dbReference type="GO" id="GO:0016787">
    <property type="term" value="F:hydrolase activity"/>
    <property type="evidence" value="ECO:0007669"/>
    <property type="project" value="InterPro"/>
</dbReference>
<dbReference type="GO" id="GO:0003677">
    <property type="term" value="F:DNA binding"/>
    <property type="evidence" value="ECO:0007669"/>
    <property type="project" value="InterPro"/>
</dbReference>
<gene>
    <name evidence="2" type="ORF">FUT82_12490</name>
</gene>
<dbReference type="InterPro" id="IPR006935">
    <property type="entry name" value="Helicase/UvrB_N"/>
</dbReference>
<sequence>MLVELFPFQRKALQNLRMNTAEALGSYRRTHTPQVVSFTAPTGSGKTIIMAALFEAIFFGDETYPEQPEAIIVWLSDSPELNQQSKDKIDGKADKIMLSQTVTITDESFDQEKLEEGHIYFLNTQKLGKSSNLTKHGDNRQYTIWETLRNTAKEKSDRLYFVIDEAHRGMLVCEADRATTIMQKFLKGSPEDGLEPMPVVIGMSATTKRFNTLVEGTTSTIHKVVVTPDEVRASGLLKDRIVITYPEETAVRKDMAILQAATDEWKKKWLHWQQYCHEQHYAYVNPIFVVQVENATSGRISKTDLDEAFRTIENRAGYRFEKGEVVHAFGEKETININGLEVPYYEPSGINDNRKIKLVFFKESLSTGWDCPRAETMMSFRRANDSTYIAQLLGRMVRTPMQMRIQVDESLNDVHLFLPYFERNTVEEIVTALQASEGGEIPTNIYGEQIGEKTFETWSANPAISFKKKAVPQVDGQMSLEGFAVSHDSAPAEGITARFEDAAADELGTTVGRKSALLPDDSFLESAKEAIASSYKHLSLSKQVADQEEILPEDTLDREAIIKFINEAGLLTYHVRQTRINDYLTSLFKLTRLLVQSGLNPDAKDVIIDEIVIKIREYIHTLQEQGKYDDLVEKAKEFKLSMQVFDVFGESVKDLPIQQSFFSTNADIERQFRQAEVKLGREGVGNAYGNKYFDALDPDAYQLDVILFAADQENIEQLQIYAKDKFHQLNDEYRRYMVKVDESFRLQYGRIVSDGDQESKHNFRLPERIQAEYISGGEKYSDHLFVNDEGFAKIKLNDWEAGVLKEEQQRKDYVCWLRNPPRKSWALCIPYKMNNEWKSAYPDFLIMRKHERLGYIVDVLEPHSPDFADNLGKAKGFAEYARQNPGVGRIELIRMDKDIAGNKRFKRLDMSKSAIRDKVLKAMTNDEINRIFDTDGAF</sequence>
<name>A0AAE6M970_TREPH</name>
<proteinExistence type="predicted"/>
<dbReference type="GO" id="GO:0004386">
    <property type="term" value="F:helicase activity"/>
    <property type="evidence" value="ECO:0007669"/>
    <property type="project" value="UniProtKB-KW"/>
</dbReference>
<keyword evidence="2" id="KW-0547">Nucleotide-binding</keyword>
<dbReference type="SMART" id="SM00487">
    <property type="entry name" value="DEXDc"/>
    <property type="match status" value="1"/>
</dbReference>
<reference evidence="2 3" key="1">
    <citation type="submission" date="2019-08" db="EMBL/GenBank/DDBJ databases">
        <authorList>
            <person name="Kuhnert P."/>
        </authorList>
    </citation>
    <scope>NUCLEOTIDE SEQUENCE [LARGE SCALE GENOMIC DNA]</scope>
    <source>
        <strain evidence="2 3">B36.5</strain>
    </source>
</reference>
<protein>
    <submittedName>
        <fullName evidence="2">DEAD/DEAH box helicase</fullName>
    </submittedName>
</protein>
<keyword evidence="2" id="KW-0067">ATP-binding</keyword>
<dbReference type="RefSeq" id="WP_148879106.1">
    <property type="nucleotide sequence ID" value="NZ_CP042813.1"/>
</dbReference>
<dbReference type="REBASE" id="373356">
    <property type="entry name" value="TphB365ORF12495P"/>
</dbReference>
<evidence type="ECO:0000313" key="2">
    <source>
        <dbReference type="EMBL" id="QEJ98732.1"/>
    </source>
</evidence>
<feature type="domain" description="Helicase ATP-binding" evidence="1">
    <location>
        <begin position="1"/>
        <end position="240"/>
    </location>
</feature>
<evidence type="ECO:0000313" key="3">
    <source>
        <dbReference type="Proteomes" id="UP000323594"/>
    </source>
</evidence>
<dbReference type="GO" id="GO:0005524">
    <property type="term" value="F:ATP binding"/>
    <property type="evidence" value="ECO:0007669"/>
    <property type="project" value="InterPro"/>
</dbReference>
<dbReference type="InterPro" id="IPR014001">
    <property type="entry name" value="Helicase_ATP-bd"/>
</dbReference>
<organism evidence="2 3">
    <name type="scientific">Treponema phagedenis</name>
    <dbReference type="NCBI Taxonomy" id="162"/>
    <lineage>
        <taxon>Bacteria</taxon>
        <taxon>Pseudomonadati</taxon>
        <taxon>Spirochaetota</taxon>
        <taxon>Spirochaetia</taxon>
        <taxon>Spirochaetales</taxon>
        <taxon>Treponemataceae</taxon>
        <taxon>Treponema</taxon>
    </lineage>
</organism>